<evidence type="ECO:0000313" key="8">
    <source>
        <dbReference type="Proteomes" id="UP000076128"/>
    </source>
</evidence>
<accession>A0A159Z7T4</accession>
<dbReference type="InterPro" id="IPR007627">
    <property type="entry name" value="RNA_pol_sigma70_r2"/>
</dbReference>
<dbReference type="GO" id="GO:0003677">
    <property type="term" value="F:DNA binding"/>
    <property type="evidence" value="ECO:0007669"/>
    <property type="project" value="InterPro"/>
</dbReference>
<evidence type="ECO:0000256" key="3">
    <source>
        <dbReference type="ARBA" id="ARBA00023082"/>
    </source>
</evidence>
<name>A0A159Z7T4_9RHOB</name>
<dbReference type="GO" id="GO:0006352">
    <property type="term" value="P:DNA-templated transcription initiation"/>
    <property type="evidence" value="ECO:0007669"/>
    <property type="project" value="InterPro"/>
</dbReference>
<dbReference type="InterPro" id="IPR013249">
    <property type="entry name" value="RNA_pol_sigma70_r4_t2"/>
</dbReference>
<keyword evidence="2" id="KW-0805">Transcription regulation</keyword>
<dbReference type="Proteomes" id="UP000076128">
    <property type="component" value="Chromosome"/>
</dbReference>
<organism evidence="7 8">
    <name type="scientific">Frigidibacter mobilis</name>
    <dbReference type="NCBI Taxonomy" id="1335048"/>
    <lineage>
        <taxon>Bacteria</taxon>
        <taxon>Pseudomonadati</taxon>
        <taxon>Pseudomonadota</taxon>
        <taxon>Alphaproteobacteria</taxon>
        <taxon>Rhodobacterales</taxon>
        <taxon>Paracoccaceae</taxon>
        <taxon>Frigidibacter</taxon>
    </lineage>
</organism>
<dbReference type="InterPro" id="IPR013325">
    <property type="entry name" value="RNA_pol_sigma_r2"/>
</dbReference>
<proteinExistence type="inferred from homology"/>
<dbReference type="EMBL" id="CP012661">
    <property type="protein sequence ID" value="AMY70604.1"/>
    <property type="molecule type" value="Genomic_DNA"/>
</dbReference>
<dbReference type="PANTHER" id="PTHR43133:SF63">
    <property type="entry name" value="RNA POLYMERASE SIGMA FACTOR FECI-RELATED"/>
    <property type="match status" value="1"/>
</dbReference>
<dbReference type="PANTHER" id="PTHR43133">
    <property type="entry name" value="RNA POLYMERASE ECF-TYPE SIGMA FACTO"/>
    <property type="match status" value="1"/>
</dbReference>
<evidence type="ECO:0000259" key="5">
    <source>
        <dbReference type="Pfam" id="PF04542"/>
    </source>
</evidence>
<evidence type="ECO:0000256" key="1">
    <source>
        <dbReference type="ARBA" id="ARBA00010641"/>
    </source>
</evidence>
<dbReference type="InterPro" id="IPR036388">
    <property type="entry name" value="WH-like_DNA-bd_sf"/>
</dbReference>
<protein>
    <submittedName>
        <fullName evidence="7">ECF subfamily RNA polymerase sigma-70 factor</fullName>
    </submittedName>
</protein>
<dbReference type="SUPFAM" id="SSF88659">
    <property type="entry name" value="Sigma3 and sigma4 domains of RNA polymerase sigma factors"/>
    <property type="match status" value="1"/>
</dbReference>
<dbReference type="InterPro" id="IPR039425">
    <property type="entry name" value="RNA_pol_sigma-70-like"/>
</dbReference>
<sequence length="162" mass="18954">MSDRSERIASLYLSERRRLESIAARRAGRENAADIVHDVFFRLWERAREHTLLGPSYLSRATQNTAISYFRAERRRRAFFSQITEEQYAPPTTIPEEAVVALDELRRLEEVLANLPPRMRKVFLLNRLHHCTYDEIAVGLDISYSTVERDMAKAIMACRQIR</sequence>
<dbReference type="SUPFAM" id="SSF88946">
    <property type="entry name" value="Sigma2 domain of RNA polymerase sigma factors"/>
    <property type="match status" value="1"/>
</dbReference>
<keyword evidence="3" id="KW-0731">Sigma factor</keyword>
<feature type="domain" description="RNA polymerase sigma factor 70 region 4 type 2" evidence="6">
    <location>
        <begin position="106"/>
        <end position="158"/>
    </location>
</feature>
<dbReference type="NCBIfam" id="TIGR02937">
    <property type="entry name" value="sigma70-ECF"/>
    <property type="match status" value="1"/>
</dbReference>
<dbReference type="Pfam" id="PF04542">
    <property type="entry name" value="Sigma70_r2"/>
    <property type="match status" value="1"/>
</dbReference>
<dbReference type="Pfam" id="PF08281">
    <property type="entry name" value="Sigma70_r4_2"/>
    <property type="match status" value="1"/>
</dbReference>
<dbReference type="KEGG" id="daa:AKL17_3372"/>
<dbReference type="InterPro" id="IPR013324">
    <property type="entry name" value="RNA_pol_sigma_r3/r4-like"/>
</dbReference>
<dbReference type="AlphaFoldDB" id="A0A159Z7T4"/>
<gene>
    <name evidence="7" type="ORF">AKL17_3372</name>
</gene>
<evidence type="ECO:0000313" key="7">
    <source>
        <dbReference type="EMBL" id="AMY70604.1"/>
    </source>
</evidence>
<dbReference type="Gene3D" id="1.10.1740.10">
    <property type="match status" value="1"/>
</dbReference>
<evidence type="ECO:0000256" key="2">
    <source>
        <dbReference type="ARBA" id="ARBA00023015"/>
    </source>
</evidence>
<dbReference type="STRING" id="1335048.AKL17_3372"/>
<keyword evidence="8" id="KW-1185">Reference proteome</keyword>
<dbReference type="InterPro" id="IPR014284">
    <property type="entry name" value="RNA_pol_sigma-70_dom"/>
</dbReference>
<reference evidence="7 8" key="1">
    <citation type="submission" date="2015-09" db="EMBL/GenBank/DDBJ databases">
        <title>Complete genome sequence of Defluviimonas alba cai42t isolated from an oilfield in Xinjiang.</title>
        <authorList>
            <person name="Geng S."/>
            <person name="Pan X."/>
            <person name="Wu X."/>
        </authorList>
    </citation>
    <scope>NUCLEOTIDE SEQUENCE [LARGE SCALE GENOMIC DNA]</scope>
    <source>
        <strain evidence="8">cai42</strain>
    </source>
</reference>
<feature type="domain" description="RNA polymerase sigma-70 region 2" evidence="5">
    <location>
        <begin position="11"/>
        <end position="76"/>
    </location>
</feature>
<evidence type="ECO:0000256" key="4">
    <source>
        <dbReference type="ARBA" id="ARBA00023163"/>
    </source>
</evidence>
<dbReference type="GO" id="GO:0016987">
    <property type="term" value="F:sigma factor activity"/>
    <property type="evidence" value="ECO:0007669"/>
    <property type="project" value="UniProtKB-KW"/>
</dbReference>
<comment type="similarity">
    <text evidence="1">Belongs to the sigma-70 factor family. ECF subfamily.</text>
</comment>
<keyword evidence="4" id="KW-0804">Transcription</keyword>
<dbReference type="RefSeq" id="WP_066815240.1">
    <property type="nucleotide sequence ID" value="NZ_CP012661.1"/>
</dbReference>
<dbReference type="Gene3D" id="1.10.10.10">
    <property type="entry name" value="Winged helix-like DNA-binding domain superfamily/Winged helix DNA-binding domain"/>
    <property type="match status" value="1"/>
</dbReference>
<evidence type="ECO:0000259" key="6">
    <source>
        <dbReference type="Pfam" id="PF08281"/>
    </source>
</evidence>